<reference evidence="2" key="1">
    <citation type="submission" date="2013-10" db="EMBL/GenBank/DDBJ databases">
        <title>Draft genome sequence of Clostridium botulinum type B strain Osaka05.</title>
        <authorList>
            <person name="Sakaguchi Y."/>
            <person name="Hosomi K."/>
            <person name="Uchiyama J."/>
            <person name="Ogura Y."/>
            <person name="Sakaguchi M."/>
            <person name="Kohda T."/>
            <person name="Mukamoto M."/>
            <person name="Misawa N."/>
            <person name="Matsuzaki S."/>
            <person name="Hayashi T."/>
            <person name="Kozaki S."/>
        </authorList>
    </citation>
    <scope>NUCLEOTIDE SEQUENCE</scope>
    <source>
        <strain evidence="2">Osaka05</strain>
    </source>
</reference>
<keyword evidence="1" id="KW-0812">Transmembrane</keyword>
<gene>
    <name evidence="2" type="ORF">CBO05P1_095</name>
</gene>
<sequence>MKNKINNFFRIFSGESKDIEFTESIKIFPFTLGWIIAILLMYQAVKTNNLLFGLFSLIFAWQTGWEMSIERCCESERNKRKEEK</sequence>
<feature type="transmembrane region" description="Helical" evidence="1">
    <location>
        <begin position="27"/>
        <end position="45"/>
    </location>
</feature>
<keyword evidence="1" id="KW-1133">Transmembrane helix</keyword>
<organism evidence="2">
    <name type="scientific">Clostridium botulinum B str. Osaka05</name>
    <dbReference type="NCBI Taxonomy" id="1407017"/>
    <lineage>
        <taxon>Bacteria</taxon>
        <taxon>Bacillati</taxon>
        <taxon>Bacillota</taxon>
        <taxon>Clostridia</taxon>
        <taxon>Eubacteriales</taxon>
        <taxon>Clostridiaceae</taxon>
        <taxon>Clostridium</taxon>
    </lineage>
</organism>
<evidence type="ECO:0000256" key="1">
    <source>
        <dbReference type="SAM" id="Phobius"/>
    </source>
</evidence>
<dbReference type="AlphaFoldDB" id="A0A060N9G1"/>
<accession>A0A060N9G1</accession>
<name>A0A060N9G1_CLOBO</name>
<proteinExistence type="predicted"/>
<keyword evidence="1" id="KW-0472">Membrane</keyword>
<dbReference type="RefSeq" id="WP_030031875.1">
    <property type="nucleotide sequence ID" value="NZ_BA000058.1"/>
</dbReference>
<dbReference type="Proteomes" id="UP000054164">
    <property type="component" value="Unassembled WGS sequence"/>
</dbReference>
<dbReference type="EMBL" id="BA000058">
    <property type="protein sequence ID" value="BAO04814.1"/>
    <property type="molecule type" value="Genomic_DNA"/>
</dbReference>
<evidence type="ECO:0000313" key="2">
    <source>
        <dbReference type="EMBL" id="BAO04814.1"/>
    </source>
</evidence>
<dbReference type="HOGENOM" id="CLU_2521691_0_0_9"/>
<protein>
    <submittedName>
        <fullName evidence="2">Uncharacterized protein</fullName>
    </submittedName>
</protein>